<gene>
    <name evidence="4" type="ORF">Fuma_01137</name>
</gene>
<keyword evidence="1" id="KW-0233">DNA recombination</keyword>
<dbReference type="InterPro" id="IPR013762">
    <property type="entry name" value="Integrase-like_cat_sf"/>
</dbReference>
<feature type="domain" description="Tyr recombinase" evidence="3">
    <location>
        <begin position="222"/>
        <end position="379"/>
    </location>
</feature>
<evidence type="ECO:0000256" key="1">
    <source>
        <dbReference type="ARBA" id="ARBA00023172"/>
    </source>
</evidence>
<evidence type="ECO:0000313" key="4">
    <source>
        <dbReference type="EMBL" id="APZ91548.1"/>
    </source>
</evidence>
<dbReference type="GO" id="GO:0015074">
    <property type="term" value="P:DNA integration"/>
    <property type="evidence" value="ECO:0007669"/>
    <property type="project" value="InterPro"/>
</dbReference>
<feature type="region of interest" description="Disordered" evidence="2">
    <location>
        <begin position="1"/>
        <end position="40"/>
    </location>
</feature>
<dbReference type="AlphaFoldDB" id="A0A1P8WBV5"/>
<evidence type="ECO:0000256" key="2">
    <source>
        <dbReference type="SAM" id="MobiDB-lite"/>
    </source>
</evidence>
<keyword evidence="5" id="KW-1185">Reference proteome</keyword>
<dbReference type="InterPro" id="IPR011010">
    <property type="entry name" value="DNA_brk_join_enz"/>
</dbReference>
<dbReference type="Proteomes" id="UP000187735">
    <property type="component" value="Chromosome"/>
</dbReference>
<dbReference type="GO" id="GO:0003677">
    <property type="term" value="F:DNA binding"/>
    <property type="evidence" value="ECO:0007669"/>
    <property type="project" value="InterPro"/>
</dbReference>
<dbReference type="SUPFAM" id="SSF56349">
    <property type="entry name" value="DNA breaking-rejoining enzymes"/>
    <property type="match status" value="1"/>
</dbReference>
<dbReference type="RefSeq" id="WP_083731829.1">
    <property type="nucleotide sequence ID" value="NZ_CP017641.1"/>
</dbReference>
<dbReference type="Gene3D" id="1.10.443.10">
    <property type="entry name" value="Intergrase catalytic core"/>
    <property type="match status" value="1"/>
</dbReference>
<dbReference type="Pfam" id="PF00589">
    <property type="entry name" value="Phage_integrase"/>
    <property type="match status" value="1"/>
</dbReference>
<name>A0A1P8WBV5_9PLAN</name>
<accession>A0A1P8WBV5</accession>
<reference evidence="4 5" key="1">
    <citation type="journal article" date="2016" name="Front. Microbiol.">
        <title>Fuerstia marisgermanicae gen. nov., sp. nov., an Unusual Member of the Phylum Planctomycetes from the German Wadden Sea.</title>
        <authorList>
            <person name="Kohn T."/>
            <person name="Heuer A."/>
            <person name="Jogler M."/>
            <person name="Vollmers J."/>
            <person name="Boedeker C."/>
            <person name="Bunk B."/>
            <person name="Rast P."/>
            <person name="Borchert D."/>
            <person name="Glockner I."/>
            <person name="Freese H.M."/>
            <person name="Klenk H.P."/>
            <person name="Overmann J."/>
            <person name="Kaster A.K."/>
            <person name="Rohde M."/>
            <person name="Wiegand S."/>
            <person name="Jogler C."/>
        </authorList>
    </citation>
    <scope>NUCLEOTIDE SEQUENCE [LARGE SCALE GENOMIC DNA]</scope>
    <source>
        <strain evidence="4 5">NH11</strain>
    </source>
</reference>
<dbReference type="EMBL" id="CP017641">
    <property type="protein sequence ID" value="APZ91548.1"/>
    <property type="molecule type" value="Genomic_DNA"/>
</dbReference>
<sequence>MPKVGTPPAAVQPKPTKKSKKTKLSKPPKPYKDFPLSPHNSGKWQKKINGKIYYFGRWGRVIGGRLRRVEGDGWREALELYTQQRDDLYAGQATTADGEQIKLKDVANHFLTEKERLLDSGELSKRTFKEYKETCDRLIATFGSNRSVSTLAPGEFSRLRASIAESWGPVRLGNEVGRIRGIFKYAYEADLIDKPVKFGPTFKKPTAKTLRKHRAGQPEKFFEACEINAMLKVASPVMKAMILLGVNCGFGPTDCGLLKKEVVDLDGGFIDYARSKTGALRRNPLWPETIAAIQGAMSPADSELVFVTSQGNPWSNGTDQMVSGQMRFVMEDADCYVAGRGHYALRHVLETIGGESKDQVAVDALMGHIDSSVAATYRERISDERLVQVTSCVRNWLFGEGGDHDRRVP</sequence>
<dbReference type="OrthoDB" id="246806at2"/>
<evidence type="ECO:0000313" key="5">
    <source>
        <dbReference type="Proteomes" id="UP000187735"/>
    </source>
</evidence>
<protein>
    <submittedName>
        <fullName evidence="4">Phage integrase family protein</fullName>
    </submittedName>
</protein>
<dbReference type="KEGG" id="fmr:Fuma_01137"/>
<dbReference type="GO" id="GO:0006310">
    <property type="term" value="P:DNA recombination"/>
    <property type="evidence" value="ECO:0007669"/>
    <property type="project" value="UniProtKB-KW"/>
</dbReference>
<proteinExistence type="predicted"/>
<feature type="compositionally biased region" description="Basic residues" evidence="2">
    <location>
        <begin position="15"/>
        <end position="26"/>
    </location>
</feature>
<evidence type="ECO:0000259" key="3">
    <source>
        <dbReference type="Pfam" id="PF00589"/>
    </source>
</evidence>
<dbReference type="STRING" id="1891926.Fuma_01137"/>
<organism evidence="4 5">
    <name type="scientific">Fuerstiella marisgermanici</name>
    <dbReference type="NCBI Taxonomy" id="1891926"/>
    <lineage>
        <taxon>Bacteria</taxon>
        <taxon>Pseudomonadati</taxon>
        <taxon>Planctomycetota</taxon>
        <taxon>Planctomycetia</taxon>
        <taxon>Planctomycetales</taxon>
        <taxon>Planctomycetaceae</taxon>
        <taxon>Fuerstiella</taxon>
    </lineage>
</organism>
<dbReference type="InterPro" id="IPR002104">
    <property type="entry name" value="Integrase_catalytic"/>
</dbReference>